<protein>
    <submittedName>
        <fullName evidence="13">Iso-1-cytochrome c</fullName>
    </submittedName>
</protein>
<evidence type="ECO:0000256" key="2">
    <source>
        <dbReference type="ARBA" id="ARBA00006488"/>
    </source>
</evidence>
<keyword evidence="11" id="KW-0496">Mitochondrion</keyword>
<evidence type="ECO:0000313" key="13">
    <source>
        <dbReference type="EMBL" id="KAK9759641.1"/>
    </source>
</evidence>
<comment type="similarity">
    <text evidence="2 10">Belongs to the cytochrome c family.</text>
</comment>
<dbReference type="Gene3D" id="1.10.760.10">
    <property type="entry name" value="Cytochrome c-like domain"/>
    <property type="match status" value="1"/>
</dbReference>
<accession>A0ABR2WDR6</accession>
<comment type="subcellular location">
    <subcellularLocation>
        <location evidence="1">Mitochondrion intermembrane space</location>
    </subcellularLocation>
</comment>
<keyword evidence="5 11" id="KW-0679">Respiratory chain</keyword>
<dbReference type="SUPFAM" id="SSF46626">
    <property type="entry name" value="Cytochrome c"/>
    <property type="match status" value="1"/>
</dbReference>
<evidence type="ECO:0000256" key="9">
    <source>
        <dbReference type="PROSITE-ProRule" id="PRU00433"/>
    </source>
</evidence>
<gene>
    <name evidence="13" type="primary">CYC1_5</name>
    <name evidence="13" type="ORF">K7432_017150</name>
</gene>
<comment type="function">
    <text evidence="11">Electron carrier protein. The oxidized form of the cytochrome c heme group can accept an electron from the heme group of the cytochrome c1 subunit of cytochrome reductase. Cytochrome c then transfers this electron to the cytochrome oxidase complex, the final protein carrier in the mitochondrial electron-transport chain.</text>
</comment>
<proteinExistence type="inferred from homology"/>
<dbReference type="InterPro" id="IPR009056">
    <property type="entry name" value="Cyt_c-like_dom"/>
</dbReference>
<keyword evidence="4 9" id="KW-0349">Heme</keyword>
<keyword evidence="7 11" id="KW-0249">Electron transport</keyword>
<evidence type="ECO:0000259" key="12">
    <source>
        <dbReference type="PROSITE" id="PS51007"/>
    </source>
</evidence>
<organism evidence="13 14">
    <name type="scientific">Basidiobolus ranarum</name>
    <dbReference type="NCBI Taxonomy" id="34480"/>
    <lineage>
        <taxon>Eukaryota</taxon>
        <taxon>Fungi</taxon>
        <taxon>Fungi incertae sedis</taxon>
        <taxon>Zoopagomycota</taxon>
        <taxon>Entomophthoromycotina</taxon>
        <taxon>Basidiobolomycetes</taxon>
        <taxon>Basidiobolales</taxon>
        <taxon>Basidiobolaceae</taxon>
        <taxon>Basidiobolus</taxon>
    </lineage>
</organism>
<evidence type="ECO:0000256" key="1">
    <source>
        <dbReference type="ARBA" id="ARBA00004569"/>
    </source>
</evidence>
<dbReference type="Pfam" id="PF00034">
    <property type="entry name" value="Cytochrom_C"/>
    <property type="match status" value="1"/>
</dbReference>
<sequence length="107" mass="11863">MPLPEGNMTSGARLFRTRCALCHTIDVGGGHKAGPNLHGLFGRRAGTFPGYTPTQAVIDKKVVWTEETLDKFLEDPKQYIPGTKMIFSGFKKPQLRADIITFLKKVT</sequence>
<comment type="caution">
    <text evidence="13">The sequence shown here is derived from an EMBL/GenBank/DDBJ whole genome shotgun (WGS) entry which is preliminary data.</text>
</comment>
<dbReference type="PANTHER" id="PTHR11961">
    <property type="entry name" value="CYTOCHROME C"/>
    <property type="match status" value="1"/>
</dbReference>
<evidence type="ECO:0000256" key="11">
    <source>
        <dbReference type="RuleBase" id="RU004427"/>
    </source>
</evidence>
<name>A0ABR2WDR6_9FUNG</name>
<keyword evidence="3 11" id="KW-0813">Transport</keyword>
<evidence type="ECO:0000256" key="3">
    <source>
        <dbReference type="ARBA" id="ARBA00022448"/>
    </source>
</evidence>
<comment type="PTM">
    <text evidence="11">Binds 1 heme group per subunit.</text>
</comment>
<dbReference type="Proteomes" id="UP001479436">
    <property type="component" value="Unassembled WGS sequence"/>
</dbReference>
<dbReference type="InterPro" id="IPR002327">
    <property type="entry name" value="Cyt_c_1A/1B"/>
</dbReference>
<evidence type="ECO:0000256" key="4">
    <source>
        <dbReference type="ARBA" id="ARBA00022617"/>
    </source>
</evidence>
<keyword evidence="6 9" id="KW-0479">Metal-binding</keyword>
<keyword evidence="8 9" id="KW-0408">Iron</keyword>
<dbReference type="InterPro" id="IPR036909">
    <property type="entry name" value="Cyt_c-like_dom_sf"/>
</dbReference>
<evidence type="ECO:0000256" key="5">
    <source>
        <dbReference type="ARBA" id="ARBA00022660"/>
    </source>
</evidence>
<keyword evidence="14" id="KW-1185">Reference proteome</keyword>
<evidence type="ECO:0000256" key="7">
    <source>
        <dbReference type="ARBA" id="ARBA00022982"/>
    </source>
</evidence>
<dbReference type="EMBL" id="JASJQH010003398">
    <property type="protein sequence ID" value="KAK9759641.1"/>
    <property type="molecule type" value="Genomic_DNA"/>
</dbReference>
<evidence type="ECO:0000256" key="6">
    <source>
        <dbReference type="ARBA" id="ARBA00022723"/>
    </source>
</evidence>
<dbReference type="PROSITE" id="PS51007">
    <property type="entry name" value="CYTC"/>
    <property type="match status" value="1"/>
</dbReference>
<evidence type="ECO:0000256" key="10">
    <source>
        <dbReference type="RuleBase" id="RU004426"/>
    </source>
</evidence>
<evidence type="ECO:0000313" key="14">
    <source>
        <dbReference type="Proteomes" id="UP001479436"/>
    </source>
</evidence>
<feature type="domain" description="Cytochrome c" evidence="12">
    <location>
        <begin position="6"/>
        <end position="107"/>
    </location>
</feature>
<dbReference type="PRINTS" id="PR00604">
    <property type="entry name" value="CYTCHRMECIAB"/>
</dbReference>
<evidence type="ECO:0000256" key="8">
    <source>
        <dbReference type="ARBA" id="ARBA00023004"/>
    </source>
</evidence>
<reference evidence="13 14" key="1">
    <citation type="submission" date="2023-04" db="EMBL/GenBank/DDBJ databases">
        <title>Genome of Basidiobolus ranarum AG-B5.</title>
        <authorList>
            <person name="Stajich J.E."/>
            <person name="Carter-House D."/>
            <person name="Gryganskyi A."/>
        </authorList>
    </citation>
    <scope>NUCLEOTIDE SEQUENCE [LARGE SCALE GENOMIC DNA]</scope>
    <source>
        <strain evidence="13 14">AG-B5</strain>
    </source>
</reference>